<gene>
    <name evidence="1" type="ORF">vBVspPpVa5_0013</name>
</gene>
<organism evidence="1 2">
    <name type="scientific">Vibrio phage vB_VspP_pVa5</name>
    <dbReference type="NCBI Taxonomy" id="1913109"/>
    <lineage>
        <taxon>Viruses</taxon>
        <taxon>Duplodnaviria</taxon>
        <taxon>Heunggongvirae</taxon>
        <taxon>Uroviricota</taxon>
        <taxon>Caudoviricetes</taxon>
        <taxon>Schitoviridae</taxon>
        <taxon>Pontosvirinae</taxon>
        <taxon>Galateavirus</taxon>
        <taxon>Galateavirus PVA5</taxon>
    </lineage>
</organism>
<keyword evidence="2" id="KW-1185">Reference proteome</keyword>
<name>A0A1J0GV62_9CAUD</name>
<evidence type="ECO:0000313" key="2">
    <source>
        <dbReference type="Proteomes" id="UP000225978"/>
    </source>
</evidence>
<dbReference type="EMBL" id="KX889068">
    <property type="protein sequence ID" value="APC46073.1"/>
    <property type="molecule type" value="Genomic_DNA"/>
</dbReference>
<evidence type="ECO:0008006" key="3">
    <source>
        <dbReference type="Google" id="ProtNLM"/>
    </source>
</evidence>
<dbReference type="Proteomes" id="UP000225978">
    <property type="component" value="Segment"/>
</dbReference>
<protein>
    <recommendedName>
        <fullName evidence="3">DUF2730 family protein</fullName>
    </recommendedName>
</protein>
<proteinExistence type="predicted"/>
<evidence type="ECO:0000313" key="1">
    <source>
        <dbReference type="EMBL" id="APC46073.1"/>
    </source>
</evidence>
<reference evidence="1 2" key="1">
    <citation type="journal article" date="2017" name="Viruses">
        <title>Stumbling across the Same Phage: Comparative Genomics of Widespread Temperate Phages Infecting the Fish Pathogen Vibrio anguillarum.</title>
        <authorList>
            <person name="Kalatzis P.G."/>
            <person name="Rorbo N.I."/>
            <person name="Castillo D."/>
            <person name="Mauritzen J.J."/>
            <person name="Jorgensen J."/>
            <person name="Kokkari C."/>
            <person name="Zhang F."/>
            <person name="Katharios P."/>
            <person name="Middelboe M."/>
        </authorList>
    </citation>
    <scope>NUCLEOTIDE SEQUENCE [LARGE SCALE GENOMIC DNA]</scope>
</reference>
<sequence>MELSSWLKSNLLPLLVVIGSFVGVYSTLQANIHTLNAEYTELRGHVLSLDREVNKIPVLEKEIVTLKEDLGEFKPVIADLARGVHGLNVTLARLEGKLEAADTIE</sequence>
<accession>A0A1J0GV62</accession>